<protein>
    <submittedName>
        <fullName evidence="2">Uncharacterized protein</fullName>
    </submittedName>
</protein>
<accession>A0A4S8LYA4</accession>
<evidence type="ECO:0000313" key="3">
    <source>
        <dbReference type="Proteomes" id="UP000297245"/>
    </source>
</evidence>
<reference evidence="2 3" key="1">
    <citation type="journal article" date="2019" name="Nat. Ecol. Evol.">
        <title>Megaphylogeny resolves global patterns of mushroom evolution.</title>
        <authorList>
            <person name="Varga T."/>
            <person name="Krizsan K."/>
            <person name="Foldi C."/>
            <person name="Dima B."/>
            <person name="Sanchez-Garcia M."/>
            <person name="Sanchez-Ramirez S."/>
            <person name="Szollosi G.J."/>
            <person name="Szarkandi J.G."/>
            <person name="Papp V."/>
            <person name="Albert L."/>
            <person name="Andreopoulos W."/>
            <person name="Angelini C."/>
            <person name="Antonin V."/>
            <person name="Barry K.W."/>
            <person name="Bougher N.L."/>
            <person name="Buchanan P."/>
            <person name="Buyck B."/>
            <person name="Bense V."/>
            <person name="Catcheside P."/>
            <person name="Chovatia M."/>
            <person name="Cooper J."/>
            <person name="Damon W."/>
            <person name="Desjardin D."/>
            <person name="Finy P."/>
            <person name="Geml J."/>
            <person name="Haridas S."/>
            <person name="Hughes K."/>
            <person name="Justo A."/>
            <person name="Karasinski D."/>
            <person name="Kautmanova I."/>
            <person name="Kiss B."/>
            <person name="Kocsube S."/>
            <person name="Kotiranta H."/>
            <person name="LaButti K.M."/>
            <person name="Lechner B.E."/>
            <person name="Liimatainen K."/>
            <person name="Lipzen A."/>
            <person name="Lukacs Z."/>
            <person name="Mihaltcheva S."/>
            <person name="Morgado L.N."/>
            <person name="Niskanen T."/>
            <person name="Noordeloos M.E."/>
            <person name="Ohm R.A."/>
            <person name="Ortiz-Santana B."/>
            <person name="Ovrebo C."/>
            <person name="Racz N."/>
            <person name="Riley R."/>
            <person name="Savchenko A."/>
            <person name="Shiryaev A."/>
            <person name="Soop K."/>
            <person name="Spirin V."/>
            <person name="Szebenyi C."/>
            <person name="Tomsovsky M."/>
            <person name="Tulloss R.E."/>
            <person name="Uehling J."/>
            <person name="Grigoriev I.V."/>
            <person name="Vagvolgyi C."/>
            <person name="Papp T."/>
            <person name="Martin F.M."/>
            <person name="Miettinen O."/>
            <person name="Hibbett D.S."/>
            <person name="Nagy L.G."/>
        </authorList>
    </citation>
    <scope>NUCLEOTIDE SEQUENCE [LARGE SCALE GENOMIC DNA]</scope>
    <source>
        <strain evidence="2 3">CBS 962.96</strain>
    </source>
</reference>
<keyword evidence="1" id="KW-1133">Transmembrane helix</keyword>
<dbReference type="EMBL" id="ML179229">
    <property type="protein sequence ID" value="THU94213.1"/>
    <property type="molecule type" value="Genomic_DNA"/>
</dbReference>
<dbReference type="OrthoDB" id="3038990at2759"/>
<keyword evidence="1" id="KW-0472">Membrane</keyword>
<dbReference type="Proteomes" id="UP000297245">
    <property type="component" value="Unassembled WGS sequence"/>
</dbReference>
<keyword evidence="3" id="KW-1185">Reference proteome</keyword>
<feature type="transmembrane region" description="Helical" evidence="1">
    <location>
        <begin position="6"/>
        <end position="26"/>
    </location>
</feature>
<feature type="transmembrane region" description="Helical" evidence="1">
    <location>
        <begin position="143"/>
        <end position="165"/>
    </location>
</feature>
<feature type="non-terminal residue" evidence="2">
    <location>
        <position position="1"/>
    </location>
</feature>
<name>A0A4S8LYA4_DENBC</name>
<feature type="transmembrane region" description="Helical" evidence="1">
    <location>
        <begin position="38"/>
        <end position="60"/>
    </location>
</feature>
<sequence length="224" mass="24711">NCVTLSKICSVFGVISTASVTFLLFLRFRAIYLHHRSLNALFFLIWLGNVGCIAMLFFAYSGSYSLEFGVSAYCVGVGYKPQYETIASLGPLVHDTCVFLAISYQLFQSSLSDKTVKETSLRHYVLGRNLPHFSRALFINGQMIYLITVIGSTSMMILTSIPSVLQPAYRQMLFLPQAALVSSVACRIFRNVRLGRILKESNNASDFNIPFTVSSTPQSGGGIA</sequence>
<keyword evidence="1" id="KW-0812">Transmembrane</keyword>
<proteinExistence type="predicted"/>
<evidence type="ECO:0000256" key="1">
    <source>
        <dbReference type="SAM" id="Phobius"/>
    </source>
</evidence>
<organism evidence="2 3">
    <name type="scientific">Dendrothele bispora (strain CBS 962.96)</name>
    <dbReference type="NCBI Taxonomy" id="1314807"/>
    <lineage>
        <taxon>Eukaryota</taxon>
        <taxon>Fungi</taxon>
        <taxon>Dikarya</taxon>
        <taxon>Basidiomycota</taxon>
        <taxon>Agaricomycotina</taxon>
        <taxon>Agaricomycetes</taxon>
        <taxon>Agaricomycetidae</taxon>
        <taxon>Agaricales</taxon>
        <taxon>Agaricales incertae sedis</taxon>
        <taxon>Dendrothele</taxon>
    </lineage>
</organism>
<evidence type="ECO:0000313" key="2">
    <source>
        <dbReference type="EMBL" id="THU94213.1"/>
    </source>
</evidence>
<dbReference type="AlphaFoldDB" id="A0A4S8LYA4"/>
<gene>
    <name evidence="2" type="ORF">K435DRAFT_668789</name>
</gene>